<proteinExistence type="predicted"/>
<feature type="transmembrane region" description="Helical" evidence="1">
    <location>
        <begin position="154"/>
        <end position="171"/>
    </location>
</feature>
<keyword evidence="1" id="KW-1133">Transmembrane helix</keyword>
<name>A0A1W1YI76_9FLAO</name>
<reference evidence="2 3" key="1">
    <citation type="submission" date="2017-04" db="EMBL/GenBank/DDBJ databases">
        <authorList>
            <person name="Afonso C.L."/>
            <person name="Miller P.J."/>
            <person name="Scott M.A."/>
            <person name="Spackman E."/>
            <person name="Goraichik I."/>
            <person name="Dimitrov K.M."/>
            <person name="Suarez D.L."/>
            <person name="Swayne D.E."/>
        </authorList>
    </citation>
    <scope>NUCLEOTIDE SEQUENCE [LARGE SCALE GENOMIC DNA]</scope>
    <source>
        <strain evidence="2 3">CGMCC 1.12708</strain>
    </source>
</reference>
<feature type="transmembrane region" description="Helical" evidence="1">
    <location>
        <begin position="122"/>
        <end position="142"/>
    </location>
</feature>
<keyword evidence="1" id="KW-0472">Membrane</keyword>
<dbReference type="RefSeq" id="WP_084015733.1">
    <property type="nucleotide sequence ID" value="NZ_FWXS01000001.1"/>
</dbReference>
<dbReference type="Proteomes" id="UP000192393">
    <property type="component" value="Unassembled WGS sequence"/>
</dbReference>
<dbReference type="OrthoDB" id="1358502at2"/>
<dbReference type="STRING" id="1434700.SAMN06296427_101397"/>
<sequence length="182" mass="21770">MKTIFTLRALAVFSFVIFFLPFMRTCSDEEIRFSVKEQIEVTKSTPYENNDFLKDEKARKLTEDKKENYTFNFYSLSLVSLDDFRLDNFFDRTFWSFCAFTVILILSILILIFSFREKLKIIYVLSIINLIILFSSTLNLYLIKSIENINQIKIGYYLFVLNSILIVYFSNKLIKQRRLQKE</sequence>
<keyword evidence="1" id="KW-0812">Transmembrane</keyword>
<protein>
    <submittedName>
        <fullName evidence="2">Uncharacterized protein</fullName>
    </submittedName>
</protein>
<gene>
    <name evidence="2" type="ORF">SAMN06296427_101397</name>
</gene>
<evidence type="ECO:0000313" key="3">
    <source>
        <dbReference type="Proteomes" id="UP000192393"/>
    </source>
</evidence>
<accession>A0A1W1YI76</accession>
<evidence type="ECO:0000313" key="2">
    <source>
        <dbReference type="EMBL" id="SMC35822.1"/>
    </source>
</evidence>
<feature type="transmembrane region" description="Helical" evidence="1">
    <location>
        <begin position="94"/>
        <end position="115"/>
    </location>
</feature>
<dbReference type="EMBL" id="FWXS01000001">
    <property type="protein sequence ID" value="SMC35822.1"/>
    <property type="molecule type" value="Genomic_DNA"/>
</dbReference>
<keyword evidence="3" id="KW-1185">Reference proteome</keyword>
<dbReference type="AlphaFoldDB" id="A0A1W1YI76"/>
<evidence type="ECO:0000256" key="1">
    <source>
        <dbReference type="SAM" id="Phobius"/>
    </source>
</evidence>
<organism evidence="2 3">
    <name type="scientific">Moheibacter sediminis</name>
    <dbReference type="NCBI Taxonomy" id="1434700"/>
    <lineage>
        <taxon>Bacteria</taxon>
        <taxon>Pseudomonadati</taxon>
        <taxon>Bacteroidota</taxon>
        <taxon>Flavobacteriia</taxon>
        <taxon>Flavobacteriales</taxon>
        <taxon>Weeksellaceae</taxon>
        <taxon>Moheibacter</taxon>
    </lineage>
</organism>